<dbReference type="OrthoDB" id="2662407at2"/>
<evidence type="ECO:0000259" key="1">
    <source>
        <dbReference type="PROSITE" id="PS50943"/>
    </source>
</evidence>
<dbReference type="InterPro" id="IPR001387">
    <property type="entry name" value="Cro/C1-type_HTH"/>
</dbReference>
<keyword evidence="3" id="KW-1185">Reference proteome</keyword>
<dbReference type="Proteomes" id="UP000037146">
    <property type="component" value="Unassembled WGS sequence"/>
</dbReference>
<feature type="domain" description="HTH cro/C1-type" evidence="1">
    <location>
        <begin position="9"/>
        <end position="64"/>
    </location>
</feature>
<dbReference type="Gene3D" id="1.10.260.40">
    <property type="entry name" value="lambda repressor-like DNA-binding domains"/>
    <property type="match status" value="1"/>
</dbReference>
<name>A0A0K9GRB3_9BACI</name>
<evidence type="ECO:0000313" key="3">
    <source>
        <dbReference type="Proteomes" id="UP000037146"/>
    </source>
</evidence>
<dbReference type="CDD" id="cd00093">
    <property type="entry name" value="HTH_XRE"/>
    <property type="match status" value="1"/>
</dbReference>
<dbReference type="PATRIC" id="fig|1679170.3.peg.1377"/>
<comment type="caution">
    <text evidence="2">The sequence shown here is derived from an EMBL/GenBank/DDBJ whole genome shotgun (WGS) entry which is preliminary data.</text>
</comment>
<dbReference type="SMART" id="SM00530">
    <property type="entry name" value="HTH_XRE"/>
    <property type="match status" value="1"/>
</dbReference>
<proteinExistence type="predicted"/>
<dbReference type="GO" id="GO:0003677">
    <property type="term" value="F:DNA binding"/>
    <property type="evidence" value="ECO:0007669"/>
    <property type="project" value="UniProtKB-KW"/>
</dbReference>
<protein>
    <submittedName>
        <fullName evidence="2">DNA-binding protein</fullName>
    </submittedName>
</protein>
<evidence type="ECO:0000313" key="2">
    <source>
        <dbReference type="EMBL" id="KMY49200.1"/>
    </source>
</evidence>
<dbReference type="STRING" id="1679170.AC625_06420"/>
<dbReference type="SUPFAM" id="SSF47413">
    <property type="entry name" value="lambda repressor-like DNA-binding domains"/>
    <property type="match status" value="1"/>
</dbReference>
<keyword evidence="2" id="KW-0238">DNA-binding</keyword>
<dbReference type="AlphaFoldDB" id="A0A0K9GRB3"/>
<organism evidence="2 3">
    <name type="scientific">Peribacillus loiseleuriae</name>
    <dbReference type="NCBI Taxonomy" id="1679170"/>
    <lineage>
        <taxon>Bacteria</taxon>
        <taxon>Bacillati</taxon>
        <taxon>Bacillota</taxon>
        <taxon>Bacilli</taxon>
        <taxon>Bacillales</taxon>
        <taxon>Bacillaceae</taxon>
        <taxon>Peribacillus</taxon>
    </lineage>
</organism>
<dbReference type="Pfam" id="PF01381">
    <property type="entry name" value="HTH_3"/>
    <property type="match status" value="1"/>
</dbReference>
<dbReference type="EMBL" id="LFZW01000001">
    <property type="protein sequence ID" value="KMY49200.1"/>
    <property type="molecule type" value="Genomic_DNA"/>
</dbReference>
<dbReference type="InterPro" id="IPR010982">
    <property type="entry name" value="Lambda_DNA-bd_dom_sf"/>
</dbReference>
<reference evidence="3" key="1">
    <citation type="submission" date="2015-07" db="EMBL/GenBank/DDBJ databases">
        <title>Genome sequencing project for genomic taxonomy and phylogenomics of Bacillus-like bacteria.</title>
        <authorList>
            <person name="Liu B."/>
            <person name="Wang J."/>
            <person name="Zhu Y."/>
            <person name="Liu G."/>
            <person name="Chen Q."/>
            <person name="Chen Z."/>
            <person name="Lan J."/>
            <person name="Che J."/>
            <person name="Ge C."/>
            <person name="Shi H."/>
            <person name="Pan Z."/>
            <person name="Liu X."/>
        </authorList>
    </citation>
    <scope>NUCLEOTIDE SEQUENCE [LARGE SCALE GENOMIC DNA]</scope>
    <source>
        <strain evidence="3">FJAT-27997</strain>
    </source>
</reference>
<accession>A0A0K9GRB3</accession>
<dbReference type="PROSITE" id="PS50943">
    <property type="entry name" value="HTH_CROC1"/>
    <property type="match status" value="1"/>
</dbReference>
<dbReference type="RefSeq" id="WP_049680533.1">
    <property type="nucleotide sequence ID" value="NZ_LFZW01000001.1"/>
</dbReference>
<sequence>MKTLQLEYIKRRRQTLGISLQEMAEWLGFKNASTYLKYEAGTYAFKAEQLPGLAGILNCEINDFFAQKVAKTAI</sequence>
<gene>
    <name evidence="2" type="ORF">AC625_06420</name>
</gene>